<name>A0A2M8ELI5_UNCKA</name>
<comment type="caution">
    <text evidence="2">The sequence shown here is derived from an EMBL/GenBank/DDBJ whole genome shotgun (WGS) entry which is preliminary data.</text>
</comment>
<gene>
    <name evidence="2" type="ORF">CO058_02430</name>
</gene>
<proteinExistence type="predicted"/>
<dbReference type="Pfam" id="PF01850">
    <property type="entry name" value="PIN"/>
    <property type="match status" value="1"/>
</dbReference>
<evidence type="ECO:0000313" key="3">
    <source>
        <dbReference type="Proteomes" id="UP000229756"/>
    </source>
</evidence>
<evidence type="ECO:0000259" key="1">
    <source>
        <dbReference type="Pfam" id="PF01850"/>
    </source>
</evidence>
<dbReference type="Proteomes" id="UP000229756">
    <property type="component" value="Unassembled WGS sequence"/>
</dbReference>
<dbReference type="InterPro" id="IPR029060">
    <property type="entry name" value="PIN-like_dom_sf"/>
</dbReference>
<organism evidence="2 3">
    <name type="scientific">candidate division WWE3 bacterium CG_4_9_14_0_2_um_filter_35_11</name>
    <dbReference type="NCBI Taxonomy" id="1975077"/>
    <lineage>
        <taxon>Bacteria</taxon>
        <taxon>Katanobacteria</taxon>
    </lineage>
</organism>
<evidence type="ECO:0000313" key="2">
    <source>
        <dbReference type="EMBL" id="PJC23591.1"/>
    </source>
</evidence>
<reference evidence="3" key="1">
    <citation type="submission" date="2017-09" db="EMBL/GenBank/DDBJ databases">
        <title>Depth-based differentiation of microbial function through sediment-hosted aquifers and enrichment of novel symbionts in the deep terrestrial subsurface.</title>
        <authorList>
            <person name="Probst A.J."/>
            <person name="Ladd B."/>
            <person name="Jarett J.K."/>
            <person name="Geller-Mcgrath D.E."/>
            <person name="Sieber C.M.K."/>
            <person name="Emerson J.B."/>
            <person name="Anantharaman K."/>
            <person name="Thomas B.C."/>
            <person name="Malmstrom R."/>
            <person name="Stieglmeier M."/>
            <person name="Klingl A."/>
            <person name="Woyke T."/>
            <person name="Ryan C.M."/>
            <person name="Banfield J.F."/>
        </authorList>
    </citation>
    <scope>NUCLEOTIDE SEQUENCE [LARGE SCALE GENOMIC DNA]</scope>
</reference>
<accession>A0A2M8ELI5</accession>
<dbReference type="InterPro" id="IPR002716">
    <property type="entry name" value="PIN_dom"/>
</dbReference>
<sequence>MTNILGTNNSVIVDSDALIGLIHENDLLHKRCVKISDYLAQNNFVTIVCYTTVLEASTTLSRSINRPDLAKKLLQDFAQIKQPSFLEIGIAPLVAEAFDEKASKRNTPFDHYVAAVAKLNDIKLVFSFDSFYEKQGLKLLEKNTYSSQE</sequence>
<dbReference type="SUPFAM" id="SSF88723">
    <property type="entry name" value="PIN domain-like"/>
    <property type="match status" value="1"/>
</dbReference>
<dbReference type="EMBL" id="PFSJ01000019">
    <property type="protein sequence ID" value="PJC23591.1"/>
    <property type="molecule type" value="Genomic_DNA"/>
</dbReference>
<dbReference type="AlphaFoldDB" id="A0A2M8ELI5"/>
<protein>
    <recommendedName>
        <fullName evidence="1">PIN domain-containing protein</fullName>
    </recommendedName>
</protein>
<feature type="domain" description="PIN" evidence="1">
    <location>
        <begin position="11"/>
        <end position="130"/>
    </location>
</feature>
<dbReference type="Gene3D" id="3.40.50.1010">
    <property type="entry name" value="5'-nuclease"/>
    <property type="match status" value="1"/>
</dbReference>